<evidence type="ECO:0000313" key="6">
    <source>
        <dbReference type="EMBL" id="KAG9349919.1"/>
    </source>
</evidence>
<evidence type="ECO:0000256" key="5">
    <source>
        <dbReference type="SAM" id="MobiDB-lite"/>
    </source>
</evidence>
<feature type="binding site" evidence="3">
    <location>
        <begin position="78"/>
        <end position="81"/>
    </location>
    <ligand>
        <name>GTP</name>
        <dbReference type="ChEBI" id="CHEBI:37565"/>
    </ligand>
</feature>
<dbReference type="InterPro" id="IPR006689">
    <property type="entry name" value="Small_GTPase_ARF/SAR"/>
</dbReference>
<dbReference type="Pfam" id="PF00025">
    <property type="entry name" value="Arf"/>
    <property type="match status" value="1"/>
</dbReference>
<evidence type="ECO:0000256" key="1">
    <source>
        <dbReference type="ARBA" id="ARBA00022741"/>
    </source>
</evidence>
<dbReference type="GO" id="GO:0097500">
    <property type="term" value="P:receptor localization to non-motile cilium"/>
    <property type="evidence" value="ECO:0007669"/>
    <property type="project" value="TreeGrafter"/>
</dbReference>
<feature type="compositionally biased region" description="Basic and acidic residues" evidence="5">
    <location>
        <begin position="147"/>
        <end position="183"/>
    </location>
</feature>
<dbReference type="Proteomes" id="UP000824540">
    <property type="component" value="Unassembled WGS sequence"/>
</dbReference>
<evidence type="ECO:0008006" key="8">
    <source>
        <dbReference type="Google" id="ProtNLM"/>
    </source>
</evidence>
<feature type="region of interest" description="Disordered" evidence="5">
    <location>
        <begin position="147"/>
        <end position="198"/>
    </location>
</feature>
<gene>
    <name evidence="6" type="ORF">JZ751_026272</name>
</gene>
<dbReference type="FunFam" id="3.40.50.300:FF:000415">
    <property type="entry name" value="ADP-ribosylation factor-like GTPase 13B"/>
    <property type="match status" value="1"/>
</dbReference>
<feature type="non-terminal residue" evidence="6">
    <location>
        <position position="288"/>
    </location>
</feature>
<protein>
    <recommendedName>
        <fullName evidence="8">ADP-ribosylation factor-like protein 13B</fullName>
    </recommendedName>
</protein>
<sequence length="288" mass="33363">MGFSAVDLKQGQYDVSIFDLGGAQRIRDIWKHYYSESHGVIFVVDSSDTQRMQETKETLAQVLVHPRITGKPVLLLANKQDKEAALHEADIIEHLSLEELVNDNKCHCKIVPCTVVKSMGKKAIMSGLEWLLRTVASDYDNIRQRVENDTAEQREQEEKDKRERAERVRKVRQQREKREREMAVQECMTTEKEEEESTMANPFLPIQDIISKTEEKKDSVEQTGEKTDQAPAEHSPERKRKLWLWRKNKVEPLTPDSSAKTQHSMQNTLQVLRLRVLLNIFLDVPACK</sequence>
<keyword evidence="7" id="KW-1185">Reference proteome</keyword>
<dbReference type="PANTHER" id="PTHR46090:SF2">
    <property type="entry name" value="ADP-RIBOSYLATION FACTOR-LIKE PROTEIN 13B"/>
    <property type="match status" value="1"/>
</dbReference>
<feature type="region of interest" description="Disordered" evidence="5">
    <location>
        <begin position="214"/>
        <end position="239"/>
    </location>
</feature>
<evidence type="ECO:0000256" key="2">
    <source>
        <dbReference type="ARBA" id="ARBA00023134"/>
    </source>
</evidence>
<dbReference type="EMBL" id="JAFBMS010000008">
    <property type="protein sequence ID" value="KAG9349919.1"/>
    <property type="molecule type" value="Genomic_DNA"/>
</dbReference>
<dbReference type="PROSITE" id="PS51417">
    <property type="entry name" value="ARF"/>
    <property type="match status" value="1"/>
</dbReference>
<feature type="binding site" evidence="3">
    <location>
        <position position="22"/>
    </location>
    <ligand>
        <name>GTP</name>
        <dbReference type="ChEBI" id="CHEBI:37565"/>
    </ligand>
</feature>
<keyword evidence="2 3" id="KW-0342">GTP-binding</keyword>
<dbReference type="GO" id="GO:0097730">
    <property type="term" value="C:non-motile cilium"/>
    <property type="evidence" value="ECO:0007669"/>
    <property type="project" value="TreeGrafter"/>
</dbReference>
<proteinExistence type="inferred from homology"/>
<dbReference type="GO" id="GO:0003924">
    <property type="term" value="F:GTPase activity"/>
    <property type="evidence" value="ECO:0007669"/>
    <property type="project" value="InterPro"/>
</dbReference>
<dbReference type="PRINTS" id="PR00328">
    <property type="entry name" value="SAR1GTPBP"/>
</dbReference>
<dbReference type="SUPFAM" id="SSF52540">
    <property type="entry name" value="P-loop containing nucleoside triphosphate hydrolases"/>
    <property type="match status" value="1"/>
</dbReference>
<accession>A0A8T2PCG9</accession>
<comment type="similarity">
    <text evidence="4">Belongs to the small GTPase superfamily. Arf family.</text>
</comment>
<reference evidence="6" key="1">
    <citation type="thesis" date="2021" institute="BYU ScholarsArchive" country="Provo, UT, USA">
        <title>Applications of and Algorithms for Genome Assembly and Genomic Analyses with an Emphasis on Marine Teleosts.</title>
        <authorList>
            <person name="Pickett B.D."/>
        </authorList>
    </citation>
    <scope>NUCLEOTIDE SEQUENCE</scope>
    <source>
        <strain evidence="6">HI-2016</strain>
    </source>
</reference>
<dbReference type="PANTHER" id="PTHR46090">
    <property type="entry name" value="ADP-RIBOSYLATION FACTOR-LIKE PROTEIN 13B"/>
    <property type="match status" value="1"/>
</dbReference>
<evidence type="ECO:0000256" key="3">
    <source>
        <dbReference type="PIRSR" id="PIRSR606689-1"/>
    </source>
</evidence>
<dbReference type="GO" id="GO:0005525">
    <property type="term" value="F:GTP binding"/>
    <property type="evidence" value="ECO:0007669"/>
    <property type="project" value="UniProtKB-KW"/>
</dbReference>
<dbReference type="GO" id="GO:1905515">
    <property type="term" value="P:non-motile cilium assembly"/>
    <property type="evidence" value="ECO:0007669"/>
    <property type="project" value="TreeGrafter"/>
</dbReference>
<dbReference type="AlphaFoldDB" id="A0A8T2PCG9"/>
<name>A0A8T2PCG9_9TELE</name>
<dbReference type="Gene3D" id="3.40.50.300">
    <property type="entry name" value="P-loop containing nucleotide triphosphate hydrolases"/>
    <property type="match status" value="1"/>
</dbReference>
<dbReference type="InterPro" id="IPR005225">
    <property type="entry name" value="Small_GTP-bd"/>
</dbReference>
<evidence type="ECO:0000313" key="7">
    <source>
        <dbReference type="Proteomes" id="UP000824540"/>
    </source>
</evidence>
<organism evidence="6 7">
    <name type="scientific">Albula glossodonta</name>
    <name type="common">roundjaw bonefish</name>
    <dbReference type="NCBI Taxonomy" id="121402"/>
    <lineage>
        <taxon>Eukaryota</taxon>
        <taxon>Metazoa</taxon>
        <taxon>Chordata</taxon>
        <taxon>Craniata</taxon>
        <taxon>Vertebrata</taxon>
        <taxon>Euteleostomi</taxon>
        <taxon>Actinopterygii</taxon>
        <taxon>Neopterygii</taxon>
        <taxon>Teleostei</taxon>
        <taxon>Albuliformes</taxon>
        <taxon>Albulidae</taxon>
        <taxon>Albula</taxon>
    </lineage>
</organism>
<dbReference type="InterPro" id="IPR027417">
    <property type="entry name" value="P-loop_NTPase"/>
</dbReference>
<evidence type="ECO:0000256" key="4">
    <source>
        <dbReference type="RuleBase" id="RU003925"/>
    </source>
</evidence>
<dbReference type="GO" id="GO:0060170">
    <property type="term" value="C:ciliary membrane"/>
    <property type="evidence" value="ECO:0007669"/>
    <property type="project" value="TreeGrafter"/>
</dbReference>
<keyword evidence="1 3" id="KW-0547">Nucleotide-binding</keyword>
<feature type="compositionally biased region" description="Basic and acidic residues" evidence="5">
    <location>
        <begin position="214"/>
        <end position="228"/>
    </location>
</feature>
<dbReference type="SMART" id="SM00177">
    <property type="entry name" value="ARF"/>
    <property type="match status" value="1"/>
</dbReference>
<dbReference type="InterPro" id="IPR051995">
    <property type="entry name" value="Ciliary_GTPase"/>
</dbReference>
<dbReference type="NCBIfam" id="TIGR00231">
    <property type="entry name" value="small_GTP"/>
    <property type="match status" value="1"/>
</dbReference>
<comment type="caution">
    <text evidence="6">The sequence shown here is derived from an EMBL/GenBank/DDBJ whole genome shotgun (WGS) entry which is preliminary data.</text>
</comment>
<dbReference type="OrthoDB" id="14717at2759"/>